<dbReference type="AlphaFoldDB" id="A0A5B7DPD8"/>
<feature type="region of interest" description="Disordered" evidence="1">
    <location>
        <begin position="85"/>
        <end position="105"/>
    </location>
</feature>
<evidence type="ECO:0000313" key="2">
    <source>
        <dbReference type="EMBL" id="MPC22894.1"/>
    </source>
</evidence>
<keyword evidence="3" id="KW-1185">Reference proteome</keyword>
<name>A0A5B7DPD8_PORTR</name>
<dbReference type="Proteomes" id="UP000324222">
    <property type="component" value="Unassembled WGS sequence"/>
</dbReference>
<accession>A0A5B7DPD8</accession>
<sequence>MTLAEHYTHIYQQFTPEVLPSHFSQVRAEGCMDDGLSTLSRSLKEKPQEWMKHKHCQPALVDAHVPSNVSVNQARMNSIAGAADTKACLRRNPGTHVESRSRSIS</sequence>
<evidence type="ECO:0000313" key="3">
    <source>
        <dbReference type="Proteomes" id="UP000324222"/>
    </source>
</evidence>
<proteinExistence type="predicted"/>
<reference evidence="2 3" key="1">
    <citation type="submission" date="2019-05" db="EMBL/GenBank/DDBJ databases">
        <title>Another draft genome of Portunus trituberculatus and its Hox gene families provides insights of decapod evolution.</title>
        <authorList>
            <person name="Jeong J.-H."/>
            <person name="Song I."/>
            <person name="Kim S."/>
            <person name="Choi T."/>
            <person name="Kim D."/>
            <person name="Ryu S."/>
            <person name="Kim W."/>
        </authorList>
    </citation>
    <scope>NUCLEOTIDE SEQUENCE [LARGE SCALE GENOMIC DNA]</scope>
    <source>
        <tissue evidence="2">Muscle</tissue>
    </source>
</reference>
<gene>
    <name evidence="2" type="ORF">E2C01_015921</name>
</gene>
<dbReference type="EMBL" id="VSRR010001139">
    <property type="protein sequence ID" value="MPC22894.1"/>
    <property type="molecule type" value="Genomic_DNA"/>
</dbReference>
<evidence type="ECO:0000256" key="1">
    <source>
        <dbReference type="SAM" id="MobiDB-lite"/>
    </source>
</evidence>
<comment type="caution">
    <text evidence="2">The sequence shown here is derived from an EMBL/GenBank/DDBJ whole genome shotgun (WGS) entry which is preliminary data.</text>
</comment>
<protein>
    <submittedName>
        <fullName evidence="2">Uncharacterized protein</fullName>
    </submittedName>
</protein>
<organism evidence="2 3">
    <name type="scientific">Portunus trituberculatus</name>
    <name type="common">Swimming crab</name>
    <name type="synonym">Neptunus trituberculatus</name>
    <dbReference type="NCBI Taxonomy" id="210409"/>
    <lineage>
        <taxon>Eukaryota</taxon>
        <taxon>Metazoa</taxon>
        <taxon>Ecdysozoa</taxon>
        <taxon>Arthropoda</taxon>
        <taxon>Crustacea</taxon>
        <taxon>Multicrustacea</taxon>
        <taxon>Malacostraca</taxon>
        <taxon>Eumalacostraca</taxon>
        <taxon>Eucarida</taxon>
        <taxon>Decapoda</taxon>
        <taxon>Pleocyemata</taxon>
        <taxon>Brachyura</taxon>
        <taxon>Eubrachyura</taxon>
        <taxon>Portunoidea</taxon>
        <taxon>Portunidae</taxon>
        <taxon>Portuninae</taxon>
        <taxon>Portunus</taxon>
    </lineage>
</organism>